<evidence type="ECO:0000259" key="2">
    <source>
        <dbReference type="Pfam" id="PF02698"/>
    </source>
</evidence>
<dbReference type="Pfam" id="PF02698">
    <property type="entry name" value="DUF218"/>
    <property type="match status" value="1"/>
</dbReference>
<dbReference type="PANTHER" id="PTHR30336">
    <property type="entry name" value="INNER MEMBRANE PROTEIN, PROBABLE PERMEASE"/>
    <property type="match status" value="1"/>
</dbReference>
<feature type="domain" description="DUF218" evidence="2">
    <location>
        <begin position="79"/>
        <end position="245"/>
    </location>
</feature>
<evidence type="ECO:0000313" key="4">
    <source>
        <dbReference type="Proteomes" id="UP000837932"/>
    </source>
</evidence>
<dbReference type="RefSeq" id="WP_238803770.1">
    <property type="nucleotide sequence ID" value="NZ_CAKLPY010000001.1"/>
</dbReference>
<dbReference type="InterPro" id="IPR003848">
    <property type="entry name" value="DUF218"/>
</dbReference>
<dbReference type="PANTHER" id="PTHR30336:SF20">
    <property type="entry name" value="DUF218 DOMAIN-CONTAINING PROTEIN"/>
    <property type="match status" value="1"/>
</dbReference>
<dbReference type="EMBL" id="CAKLPY010000001">
    <property type="protein sequence ID" value="CAH0994007.1"/>
    <property type="molecule type" value="Genomic_DNA"/>
</dbReference>
<feature type="transmembrane region" description="Helical" evidence="1">
    <location>
        <begin position="6"/>
        <end position="26"/>
    </location>
</feature>
<dbReference type="CDD" id="cd06259">
    <property type="entry name" value="YdcF-like"/>
    <property type="match status" value="1"/>
</dbReference>
<dbReference type="InterPro" id="IPR051599">
    <property type="entry name" value="Cell_Envelope_Assoc"/>
</dbReference>
<dbReference type="InterPro" id="IPR014729">
    <property type="entry name" value="Rossmann-like_a/b/a_fold"/>
</dbReference>
<name>A0ABM9AL91_9BACT</name>
<dbReference type="Gene3D" id="3.40.50.620">
    <property type="entry name" value="HUPs"/>
    <property type="match status" value="1"/>
</dbReference>
<keyword evidence="4" id="KW-1185">Reference proteome</keyword>
<keyword evidence="1" id="KW-1133">Transmembrane helix</keyword>
<feature type="transmembrane region" description="Helical" evidence="1">
    <location>
        <begin position="38"/>
        <end position="62"/>
    </location>
</feature>
<keyword evidence="1" id="KW-0812">Transmembrane</keyword>
<protein>
    <recommendedName>
        <fullName evidence="2">DUF218 domain-containing protein</fullName>
    </recommendedName>
</protein>
<sequence length="255" mass="29563">MFFIVSKFLTFILMPIGILCTLLIYAICIKNRTKSKKIVFLAFIFLYSFANPFLVNEIFLWWEIPPTAISSLKPHDIGIVLTGGTTNNDKLPNENIYLGISSDRIWQAVDLYKKGKIKKILISGGDIPILGQTQKKEIEEIAKYLIISGIPKNKIFLETHAMNTRENALNCSKILKKQFSHQKYLLITSGYHLRRASKCFEKVGISVTPYGANYLSHERKFYFFYLLPREDNFAFSQLLYREIIGYWSYKLMGWV</sequence>
<evidence type="ECO:0000313" key="3">
    <source>
        <dbReference type="EMBL" id="CAH0994007.1"/>
    </source>
</evidence>
<dbReference type="Proteomes" id="UP000837932">
    <property type="component" value="Unassembled WGS sequence"/>
</dbReference>
<organism evidence="3 4">
    <name type="scientific">Emticicia aquatica</name>
    <dbReference type="NCBI Taxonomy" id="1681835"/>
    <lineage>
        <taxon>Bacteria</taxon>
        <taxon>Pseudomonadati</taxon>
        <taxon>Bacteroidota</taxon>
        <taxon>Cytophagia</taxon>
        <taxon>Cytophagales</taxon>
        <taxon>Leadbetterellaceae</taxon>
        <taxon>Emticicia</taxon>
    </lineage>
</organism>
<gene>
    <name evidence="3" type="ORF">EMA8858_00114</name>
</gene>
<comment type="caution">
    <text evidence="3">The sequence shown here is derived from an EMBL/GenBank/DDBJ whole genome shotgun (WGS) entry which is preliminary data.</text>
</comment>
<evidence type="ECO:0000256" key="1">
    <source>
        <dbReference type="SAM" id="Phobius"/>
    </source>
</evidence>
<reference evidence="3" key="1">
    <citation type="submission" date="2021-12" db="EMBL/GenBank/DDBJ databases">
        <authorList>
            <person name="Rodrigo-Torres L."/>
            <person name="Arahal R. D."/>
            <person name="Lucena T."/>
        </authorList>
    </citation>
    <scope>NUCLEOTIDE SEQUENCE</scope>
    <source>
        <strain evidence="3">CECT 8858</strain>
    </source>
</reference>
<keyword evidence="1" id="KW-0472">Membrane</keyword>
<accession>A0ABM9AL91</accession>
<proteinExistence type="predicted"/>